<evidence type="ECO:0000256" key="1">
    <source>
        <dbReference type="ARBA" id="ARBA00011738"/>
    </source>
</evidence>
<dbReference type="Pfam" id="PF02798">
    <property type="entry name" value="GST_N"/>
    <property type="match status" value="1"/>
</dbReference>
<dbReference type="PANTHER" id="PTHR11571">
    <property type="entry name" value="GLUTATHIONE S-TRANSFERASE"/>
    <property type="match status" value="1"/>
</dbReference>
<accession>C6ZJZ8</accession>
<protein>
    <recommendedName>
        <fullName evidence="2">glutathione transferase</fullName>
        <ecNumber evidence="2">2.5.1.18</ecNumber>
    </recommendedName>
</protein>
<dbReference type="CDD" id="cd03192">
    <property type="entry name" value="GST_C_Sigma_like"/>
    <property type="match status" value="1"/>
</dbReference>
<dbReference type="GO" id="GO:0004364">
    <property type="term" value="F:glutathione transferase activity"/>
    <property type="evidence" value="ECO:0007669"/>
    <property type="project" value="UniProtKB-EC"/>
</dbReference>
<evidence type="ECO:0000313" key="8">
    <source>
        <dbReference type="EMBL" id="ACK75952.1"/>
    </source>
</evidence>
<dbReference type="RefSeq" id="XP_073961743.1">
    <property type="nucleotide sequence ID" value="XM_074105642.1"/>
</dbReference>
<dbReference type="SUPFAM" id="SSF47616">
    <property type="entry name" value="GST C-terminal domain-like"/>
    <property type="match status" value="1"/>
</dbReference>
<dbReference type="InterPro" id="IPR036282">
    <property type="entry name" value="Glutathione-S-Trfase_C_sf"/>
</dbReference>
<dbReference type="InterPro" id="IPR036249">
    <property type="entry name" value="Thioredoxin-like_sf"/>
</dbReference>
<dbReference type="GeneID" id="141441023"/>
<dbReference type="Pfam" id="PF14497">
    <property type="entry name" value="GST_C_3"/>
    <property type="match status" value="1"/>
</dbReference>
<dbReference type="CDD" id="cd03039">
    <property type="entry name" value="GST_N_Sigma_like"/>
    <property type="match status" value="1"/>
</dbReference>
<evidence type="ECO:0000256" key="3">
    <source>
        <dbReference type="ARBA" id="ARBA00022679"/>
    </source>
</evidence>
<evidence type="ECO:0000256" key="4">
    <source>
        <dbReference type="ARBA" id="ARBA00038317"/>
    </source>
</evidence>
<evidence type="ECO:0000256" key="2">
    <source>
        <dbReference type="ARBA" id="ARBA00012452"/>
    </source>
</evidence>
<dbReference type="InterPro" id="IPR004045">
    <property type="entry name" value="Glutathione_S-Trfase_N"/>
</dbReference>
<feature type="domain" description="GST C-terminal" evidence="7">
    <location>
        <begin position="81"/>
        <end position="204"/>
    </location>
</feature>
<name>C6ZJZ8_CHOFU</name>
<organism evidence="8">
    <name type="scientific">Choristoneura fumiferana</name>
    <name type="common">Spruce budworm moth</name>
    <name type="synonym">Archips fumiferana</name>
    <dbReference type="NCBI Taxonomy" id="7141"/>
    <lineage>
        <taxon>Eukaryota</taxon>
        <taxon>Metazoa</taxon>
        <taxon>Ecdysozoa</taxon>
        <taxon>Arthropoda</taxon>
        <taxon>Hexapoda</taxon>
        <taxon>Insecta</taxon>
        <taxon>Pterygota</taxon>
        <taxon>Neoptera</taxon>
        <taxon>Endopterygota</taxon>
        <taxon>Lepidoptera</taxon>
        <taxon>Glossata</taxon>
        <taxon>Ditrysia</taxon>
        <taxon>Tortricoidea</taxon>
        <taxon>Tortricidae</taxon>
        <taxon>Tortricinae</taxon>
        <taxon>Choristoneura</taxon>
    </lineage>
</organism>
<sequence length="204" mass="23031">MPNIVFNYFPVKALGEPSRLLLAYGGEGFEDKRISPDNWPAYKPSTPFGQMPVMDIDGKQYAQSYAIARYLGRKYGLAGADIEEDFQIDQNVEYLNDIRAKAASVHYEPDADYKDKKQAENSKNVYPAMLEKLDAILKANNGHLACGKLTWGDFVFAGIYAYLKTMLQTPDLDAQYPSFKKLEEKVYSLPKVKAWADTAPKCDF</sequence>
<dbReference type="EC" id="2.5.1.18" evidence="2"/>
<reference evidence="8" key="1">
    <citation type="submission" date="2008-07" db="EMBL/GenBank/DDBJ databases">
        <title>Cloning, characterization and expression of two glutathione S-transferase cDNAs in the spruce budworm, Choristoneura fumiferana.</title>
        <authorList>
            <person name="Huang Y."/>
            <person name="Krell P.J."/>
            <person name="Ladd T."/>
            <person name="Feng Q."/>
            <person name="Zheng S."/>
        </authorList>
    </citation>
    <scope>NUCLEOTIDE SEQUENCE</scope>
</reference>
<keyword evidence="3 8" id="KW-0808">Transferase</keyword>
<dbReference type="GO" id="GO:0006749">
    <property type="term" value="P:glutathione metabolic process"/>
    <property type="evidence" value="ECO:0007669"/>
    <property type="project" value="TreeGrafter"/>
</dbReference>
<dbReference type="SUPFAM" id="SSF52833">
    <property type="entry name" value="Thioredoxin-like"/>
    <property type="match status" value="1"/>
</dbReference>
<dbReference type="PROSITE" id="PS50404">
    <property type="entry name" value="GST_NTER"/>
    <property type="match status" value="1"/>
</dbReference>
<dbReference type="SFLD" id="SFLDG00363">
    <property type="entry name" value="AMPS_(cytGST):_Alpha-__Mu-__Pi"/>
    <property type="match status" value="1"/>
</dbReference>
<dbReference type="PROSITE" id="PS50405">
    <property type="entry name" value="GST_CTER"/>
    <property type="match status" value="1"/>
</dbReference>
<comment type="catalytic activity">
    <reaction evidence="5">
        <text>RX + glutathione = an S-substituted glutathione + a halide anion + H(+)</text>
        <dbReference type="Rhea" id="RHEA:16437"/>
        <dbReference type="ChEBI" id="CHEBI:15378"/>
        <dbReference type="ChEBI" id="CHEBI:16042"/>
        <dbReference type="ChEBI" id="CHEBI:17792"/>
        <dbReference type="ChEBI" id="CHEBI:57925"/>
        <dbReference type="ChEBI" id="CHEBI:90779"/>
        <dbReference type="EC" id="2.5.1.18"/>
    </reaction>
</comment>
<dbReference type="InterPro" id="IPR040079">
    <property type="entry name" value="Glutathione_S-Trfase"/>
</dbReference>
<dbReference type="PANTHER" id="PTHR11571:SF224">
    <property type="entry name" value="HEMATOPOIETIC PROSTAGLANDIN D SYNTHASE"/>
    <property type="match status" value="1"/>
</dbReference>
<evidence type="ECO:0000256" key="5">
    <source>
        <dbReference type="ARBA" id="ARBA00047960"/>
    </source>
</evidence>
<dbReference type="AlphaFoldDB" id="C6ZJZ8"/>
<comment type="similarity">
    <text evidence="4">Belongs to the GST superfamily. Sigma family.</text>
</comment>
<evidence type="ECO:0000259" key="7">
    <source>
        <dbReference type="PROSITE" id="PS50405"/>
    </source>
</evidence>
<dbReference type="FunFam" id="3.40.30.10:FF:000035">
    <property type="entry name" value="hematopoietic prostaglandin D synthase"/>
    <property type="match status" value="1"/>
</dbReference>
<dbReference type="InterPro" id="IPR050213">
    <property type="entry name" value="GST_superfamily"/>
</dbReference>
<feature type="domain" description="GST N-terminal" evidence="6">
    <location>
        <begin position="2"/>
        <end position="79"/>
    </location>
</feature>
<dbReference type="SFLD" id="SFLDG01205">
    <property type="entry name" value="AMPS.1"/>
    <property type="match status" value="1"/>
</dbReference>
<dbReference type="GO" id="GO:0004602">
    <property type="term" value="F:glutathione peroxidase activity"/>
    <property type="evidence" value="ECO:0007669"/>
    <property type="project" value="UniProtKB-ARBA"/>
</dbReference>
<dbReference type="Gene3D" id="1.20.1050.10">
    <property type="match status" value="1"/>
</dbReference>
<comment type="subunit">
    <text evidence="1">Homodimer.</text>
</comment>
<proteinExistence type="evidence at transcript level"/>
<dbReference type="InterPro" id="IPR010987">
    <property type="entry name" value="Glutathione-S-Trfase_C-like"/>
</dbReference>
<dbReference type="FunFam" id="1.20.1050.10:FF:000030">
    <property type="entry name" value="Glutathione S-transferase S1"/>
    <property type="match status" value="1"/>
</dbReference>
<dbReference type="InterPro" id="IPR004046">
    <property type="entry name" value="GST_C"/>
</dbReference>
<evidence type="ECO:0000259" key="6">
    <source>
        <dbReference type="PROSITE" id="PS50404"/>
    </source>
</evidence>
<dbReference type="SFLD" id="SFLDS00019">
    <property type="entry name" value="Glutathione_Transferase_(cytos"/>
    <property type="match status" value="1"/>
</dbReference>
<dbReference type="EMBL" id="EU912434">
    <property type="protein sequence ID" value="ACK75952.1"/>
    <property type="molecule type" value="mRNA"/>
</dbReference>
<dbReference type="Gene3D" id="3.40.30.10">
    <property type="entry name" value="Glutaredoxin"/>
    <property type="match status" value="1"/>
</dbReference>